<proteinExistence type="inferred from homology"/>
<name>A0ABT1NIL8_9FIRM</name>
<evidence type="ECO:0000313" key="2">
    <source>
        <dbReference type="EMBL" id="MCQ1531132.1"/>
    </source>
</evidence>
<dbReference type="CDD" id="cd06558">
    <property type="entry name" value="crotonase-like"/>
    <property type="match status" value="1"/>
</dbReference>
<accession>A0ABT1NIL8</accession>
<evidence type="ECO:0000256" key="1">
    <source>
        <dbReference type="ARBA" id="ARBA00005254"/>
    </source>
</evidence>
<comment type="caution">
    <text evidence="2">The sequence shown here is derived from an EMBL/GenBank/DDBJ whole genome shotgun (WGS) entry which is preliminary data.</text>
</comment>
<dbReference type="SUPFAM" id="SSF52096">
    <property type="entry name" value="ClpP/crotonase"/>
    <property type="match status" value="1"/>
</dbReference>
<sequence>MSVEMSTAENIGLIRLNKKPTNSLDLQMLNELYDCIREMEENMEIITVVLSSEIHGTFSSGLDLGNLYVTNDIKRTMDNIYNAVSTIYKIISSITTSKNIYIASIKGYSIGSAMSIALGCDIRIACHKTWFWLPDPQYGGLLAEGGLELLCKSIGISRTNMIALTNDRIDAKTAYEWGLIYQIVPVDIIDECALKLAKRLCQYSASTLSRTKKIINRELLTEFYSTQLNEILDSNELHERMNKYFMKMG</sequence>
<dbReference type="Pfam" id="PF00378">
    <property type="entry name" value="ECH_1"/>
    <property type="match status" value="1"/>
</dbReference>
<reference evidence="2 3" key="1">
    <citation type="submission" date="2021-10" db="EMBL/GenBank/DDBJ databases">
        <title>Lutispora strain m25 sp. nov., a thermophilic, non-spore-forming bacterium isolated from a lab-scale methanogenic bioreactor digesting anaerobic sludge.</title>
        <authorList>
            <person name="El Houari A."/>
            <person name="Mcdonald J."/>
        </authorList>
    </citation>
    <scope>NUCLEOTIDE SEQUENCE [LARGE SCALE GENOMIC DNA]</scope>
    <source>
        <strain evidence="3">m25</strain>
    </source>
</reference>
<evidence type="ECO:0000313" key="3">
    <source>
        <dbReference type="Proteomes" id="UP001651880"/>
    </source>
</evidence>
<comment type="similarity">
    <text evidence="1">Belongs to the enoyl-CoA hydratase/isomerase family.</text>
</comment>
<dbReference type="PANTHER" id="PTHR43802">
    <property type="entry name" value="ENOYL-COA HYDRATASE"/>
    <property type="match status" value="1"/>
</dbReference>
<organism evidence="2 3">
    <name type="scientific">Lutispora saccharofermentans</name>
    <dbReference type="NCBI Taxonomy" id="3024236"/>
    <lineage>
        <taxon>Bacteria</taxon>
        <taxon>Bacillati</taxon>
        <taxon>Bacillota</taxon>
        <taxon>Clostridia</taxon>
        <taxon>Lutisporales</taxon>
        <taxon>Lutisporaceae</taxon>
        <taxon>Lutispora</taxon>
    </lineage>
</organism>
<gene>
    <name evidence="2" type="ORF">LJD61_16520</name>
</gene>
<protein>
    <submittedName>
        <fullName evidence="2">Enoyl-CoA hydratase/isomerase family protein</fullName>
    </submittedName>
</protein>
<dbReference type="Proteomes" id="UP001651880">
    <property type="component" value="Unassembled WGS sequence"/>
</dbReference>
<keyword evidence="3" id="KW-1185">Reference proteome</keyword>
<dbReference type="InterPro" id="IPR001753">
    <property type="entry name" value="Enoyl-CoA_hydra/iso"/>
</dbReference>
<dbReference type="PANTHER" id="PTHR43802:SF1">
    <property type="entry name" value="IP11341P-RELATED"/>
    <property type="match status" value="1"/>
</dbReference>
<dbReference type="InterPro" id="IPR029045">
    <property type="entry name" value="ClpP/crotonase-like_dom_sf"/>
</dbReference>
<dbReference type="EMBL" id="JAJEKE010000018">
    <property type="protein sequence ID" value="MCQ1531132.1"/>
    <property type="molecule type" value="Genomic_DNA"/>
</dbReference>
<dbReference type="RefSeq" id="WP_255228651.1">
    <property type="nucleotide sequence ID" value="NZ_JAJEKE010000018.1"/>
</dbReference>
<dbReference type="Gene3D" id="3.90.226.10">
    <property type="entry name" value="2-enoyl-CoA Hydratase, Chain A, domain 1"/>
    <property type="match status" value="1"/>
</dbReference>